<feature type="transmembrane region" description="Helical" evidence="1">
    <location>
        <begin position="38"/>
        <end position="56"/>
    </location>
</feature>
<dbReference type="SUPFAM" id="SSF141868">
    <property type="entry name" value="EAL domain-like"/>
    <property type="match status" value="1"/>
</dbReference>
<dbReference type="RefSeq" id="WP_192030178.1">
    <property type="nucleotide sequence ID" value="NZ_JACYTR010000030.1"/>
</dbReference>
<name>A0AAW3ZL42_9GAMM</name>
<dbReference type="Gene3D" id="3.20.20.450">
    <property type="entry name" value="EAL domain"/>
    <property type="match status" value="1"/>
</dbReference>
<dbReference type="CDD" id="cd01949">
    <property type="entry name" value="GGDEF"/>
    <property type="match status" value="1"/>
</dbReference>
<feature type="transmembrane region" description="Helical" evidence="1">
    <location>
        <begin position="209"/>
        <end position="229"/>
    </location>
</feature>
<dbReference type="SMART" id="SM00052">
    <property type="entry name" value="EAL"/>
    <property type="match status" value="1"/>
</dbReference>
<dbReference type="NCBIfam" id="TIGR00254">
    <property type="entry name" value="GGDEF"/>
    <property type="match status" value="1"/>
</dbReference>
<organism evidence="4 5">
    <name type="scientific">Pseudomarimonas arenosa</name>
    <dbReference type="NCBI Taxonomy" id="2774145"/>
    <lineage>
        <taxon>Bacteria</taxon>
        <taxon>Pseudomonadati</taxon>
        <taxon>Pseudomonadota</taxon>
        <taxon>Gammaproteobacteria</taxon>
        <taxon>Lysobacterales</taxon>
        <taxon>Lysobacteraceae</taxon>
        <taxon>Pseudomarimonas</taxon>
    </lineage>
</organism>
<gene>
    <name evidence="4" type="ORF">IFO71_13520</name>
</gene>
<dbReference type="PROSITE" id="PS50887">
    <property type="entry name" value="GGDEF"/>
    <property type="match status" value="1"/>
</dbReference>
<keyword evidence="1" id="KW-0812">Transmembrane</keyword>
<dbReference type="EMBL" id="JACYTR010000030">
    <property type="protein sequence ID" value="MBD8526756.1"/>
    <property type="molecule type" value="Genomic_DNA"/>
</dbReference>
<keyword evidence="5" id="KW-1185">Reference proteome</keyword>
<dbReference type="PANTHER" id="PTHR44757:SF2">
    <property type="entry name" value="BIOFILM ARCHITECTURE MAINTENANCE PROTEIN MBAA"/>
    <property type="match status" value="1"/>
</dbReference>
<dbReference type="Pfam" id="PF00990">
    <property type="entry name" value="GGDEF"/>
    <property type="match status" value="1"/>
</dbReference>
<proteinExistence type="predicted"/>
<dbReference type="InterPro" id="IPR052155">
    <property type="entry name" value="Biofilm_reg_signaling"/>
</dbReference>
<accession>A0AAW3ZL42</accession>
<dbReference type="Gene3D" id="3.30.450.40">
    <property type="match status" value="2"/>
</dbReference>
<sequence>MTLNLASLVYLLLAGMLLQASLSYLMLGVRAGHDRRKVLIAAVSLCAALLLVGSVWRDGAGSIESMGQALRFNVAVIALGCVALVWFARAYAGFRSVLFPWLYTLAGAMLIIIDLSRPMGITFEQIDSLRELSVPWGPPVRVPVGQPGLWLWPATIWGLIGLVYLVYASFSAWYRYRQSTALAIMLLTLALPVSLLHDVLARTDNRPTLVIGPVALAVLVLAFGIVFGLELGRQRARVREEVDAARRRADDQRAAILRLLTIEAVQQADLPGVLKAMTRELATTLSVERVGVWLYSEDGTRLQCRSLYHLGGQRWLETPVLRVDDYPKYFAALNQNGRISIEDTSEADELSEMWQGYLRPLGIGALLDSGINLGGRWIGVVCLEHVGSSRAWQADEQAFVGTAAAMVAELVADAERARTERAIRSIAAGVANSPQDRFFLQIVRNLAELFEAEIAYVGVLDGDRQRVTTLACWLDGKAQDNFSYDLAGTPCERTLTDGGCLYSSGVCIRFPDDTMLQEMQAEGYVAAPFFDADGGNLGLVGVIKRTPLDVNDNTSGILNIFAARCGAEIRRQRSEEHVRQLAFIDYLTGLATRARMYEYLNGLLDKLRNSGESAALLLLDLDHFKTINDALSHDIGDDVLRSVGRRLQSAVEQDVLVARLGGDEFALVKRSRSRMRKQAEREALELAQRLLATLEEPLFVGERSFNLGASLGLVVFPDNGENTRDLFRHAEVALYRAKSLGRGRLQMYLPTLQTAAANRLKLEEGLRRALAEAQLELYFQPKVDATARVVGAEALLRWSHPELGSVSPADFIPVAEETGIIISIGRWVLDKTMESIAKWQRNAVPFEGSLSVNISAWQLAQPDFAEMVSDCARFHAVEPGRITLEVTETAVLQDMRDVVQKLKQLREQGFRVSLDDFGTGYSSLSHLRDLPLDEIKIDRAFVIEVEDETAHPLVESMIAIGGHMNLDVVAEGVDSEVKRERLIRMGCRQFQGYLISRPLPEQAFLWWLADRAASLRLSG</sequence>
<keyword evidence="1" id="KW-1133">Transmembrane helix</keyword>
<comment type="caution">
    <text evidence="4">The sequence shown here is derived from an EMBL/GenBank/DDBJ whole genome shotgun (WGS) entry which is preliminary data.</text>
</comment>
<dbReference type="CDD" id="cd01948">
    <property type="entry name" value="EAL"/>
    <property type="match status" value="1"/>
</dbReference>
<dbReference type="Pfam" id="PF00563">
    <property type="entry name" value="EAL"/>
    <property type="match status" value="1"/>
</dbReference>
<dbReference type="SUPFAM" id="SSF55073">
    <property type="entry name" value="Nucleotide cyclase"/>
    <property type="match status" value="1"/>
</dbReference>
<dbReference type="InterPro" id="IPR043128">
    <property type="entry name" value="Rev_trsase/Diguanyl_cyclase"/>
</dbReference>
<dbReference type="InterPro" id="IPR029787">
    <property type="entry name" value="Nucleotide_cyclase"/>
</dbReference>
<feature type="transmembrane region" description="Helical" evidence="1">
    <location>
        <begin position="94"/>
        <end position="113"/>
    </location>
</feature>
<evidence type="ECO:0000256" key="1">
    <source>
        <dbReference type="SAM" id="Phobius"/>
    </source>
</evidence>
<dbReference type="InterPro" id="IPR003018">
    <property type="entry name" value="GAF"/>
</dbReference>
<dbReference type="InterPro" id="IPR000160">
    <property type="entry name" value="GGDEF_dom"/>
</dbReference>
<feature type="transmembrane region" description="Helical" evidence="1">
    <location>
        <begin position="6"/>
        <end position="26"/>
    </location>
</feature>
<evidence type="ECO:0000259" key="2">
    <source>
        <dbReference type="PROSITE" id="PS50883"/>
    </source>
</evidence>
<feature type="transmembrane region" description="Helical" evidence="1">
    <location>
        <begin position="179"/>
        <end position="197"/>
    </location>
</feature>
<dbReference type="Pfam" id="PF01590">
    <property type="entry name" value="GAF"/>
    <property type="match status" value="1"/>
</dbReference>
<dbReference type="Gene3D" id="3.30.70.270">
    <property type="match status" value="1"/>
</dbReference>
<feature type="domain" description="GGDEF" evidence="3">
    <location>
        <begin position="612"/>
        <end position="750"/>
    </location>
</feature>
<keyword evidence="1" id="KW-0472">Membrane</keyword>
<feature type="domain" description="EAL" evidence="2">
    <location>
        <begin position="759"/>
        <end position="1012"/>
    </location>
</feature>
<dbReference type="SMART" id="SM00267">
    <property type="entry name" value="GGDEF"/>
    <property type="match status" value="1"/>
</dbReference>
<evidence type="ECO:0000313" key="4">
    <source>
        <dbReference type="EMBL" id="MBD8526756.1"/>
    </source>
</evidence>
<dbReference type="SUPFAM" id="SSF55781">
    <property type="entry name" value="GAF domain-like"/>
    <property type="match status" value="2"/>
</dbReference>
<evidence type="ECO:0000313" key="5">
    <source>
        <dbReference type="Proteomes" id="UP000613768"/>
    </source>
</evidence>
<dbReference type="PANTHER" id="PTHR44757">
    <property type="entry name" value="DIGUANYLATE CYCLASE DGCP"/>
    <property type="match status" value="1"/>
</dbReference>
<reference evidence="4 5" key="1">
    <citation type="submission" date="2020-09" db="EMBL/GenBank/DDBJ databases">
        <title>Pseudoxanthomonas sp. CAU 1598 isolated from sand of Yaerae Beach.</title>
        <authorList>
            <person name="Kim W."/>
        </authorList>
    </citation>
    <scope>NUCLEOTIDE SEQUENCE [LARGE SCALE GENOMIC DNA]</scope>
    <source>
        <strain evidence="4 5">CAU 1598</strain>
    </source>
</reference>
<dbReference type="InterPro" id="IPR001633">
    <property type="entry name" value="EAL_dom"/>
</dbReference>
<dbReference type="Proteomes" id="UP000613768">
    <property type="component" value="Unassembled WGS sequence"/>
</dbReference>
<dbReference type="InterPro" id="IPR029016">
    <property type="entry name" value="GAF-like_dom_sf"/>
</dbReference>
<dbReference type="AlphaFoldDB" id="A0AAW3ZL42"/>
<evidence type="ECO:0000259" key="3">
    <source>
        <dbReference type="PROSITE" id="PS50887"/>
    </source>
</evidence>
<protein>
    <submittedName>
        <fullName evidence="4">EAL domain-containing protein</fullName>
    </submittedName>
</protein>
<dbReference type="SMART" id="SM00065">
    <property type="entry name" value="GAF"/>
    <property type="match status" value="2"/>
</dbReference>
<feature type="transmembrane region" description="Helical" evidence="1">
    <location>
        <begin position="149"/>
        <end position="167"/>
    </location>
</feature>
<feature type="transmembrane region" description="Helical" evidence="1">
    <location>
        <begin position="68"/>
        <end position="87"/>
    </location>
</feature>
<dbReference type="PROSITE" id="PS50883">
    <property type="entry name" value="EAL"/>
    <property type="match status" value="1"/>
</dbReference>
<dbReference type="InterPro" id="IPR035919">
    <property type="entry name" value="EAL_sf"/>
</dbReference>